<comment type="caution">
    <text evidence="2">The sequence shown here is derived from an EMBL/GenBank/DDBJ whole genome shotgun (WGS) entry which is preliminary data.</text>
</comment>
<dbReference type="GeneID" id="90607863"/>
<dbReference type="Proteomes" id="UP000225740">
    <property type="component" value="Unassembled WGS sequence"/>
</dbReference>
<dbReference type="OrthoDB" id="288935at2"/>
<keyword evidence="3" id="KW-1185">Reference proteome</keyword>
<reference evidence="2 3" key="1">
    <citation type="submission" date="2017-06" db="EMBL/GenBank/DDBJ databases">
        <title>Description of Rhodopirellula bahusiensis sp. nov.</title>
        <authorList>
            <person name="Kizina J."/>
            <person name="Harder J."/>
        </authorList>
    </citation>
    <scope>NUCLEOTIDE SEQUENCE [LARGE SCALE GENOMIC DNA]</scope>
    <source>
        <strain evidence="2 3">SWK21</strain>
    </source>
</reference>
<evidence type="ECO:0000256" key="1">
    <source>
        <dbReference type="SAM" id="MobiDB-lite"/>
    </source>
</evidence>
<dbReference type="AlphaFoldDB" id="A0A2G1WBT8"/>
<evidence type="ECO:0000313" key="2">
    <source>
        <dbReference type="EMBL" id="PHQ36290.1"/>
    </source>
</evidence>
<gene>
    <name evidence="2" type="ORF">CEE69_06490</name>
</gene>
<protein>
    <submittedName>
        <fullName evidence="2">Uncharacterized protein</fullName>
    </submittedName>
</protein>
<organism evidence="2 3">
    <name type="scientific">Rhodopirellula bahusiensis</name>
    <dbReference type="NCBI Taxonomy" id="2014065"/>
    <lineage>
        <taxon>Bacteria</taxon>
        <taxon>Pseudomonadati</taxon>
        <taxon>Planctomycetota</taxon>
        <taxon>Planctomycetia</taxon>
        <taxon>Pirellulales</taxon>
        <taxon>Pirellulaceae</taxon>
        <taxon>Rhodopirellula</taxon>
    </lineage>
</organism>
<accession>A0A2G1WBT8</accession>
<name>A0A2G1WBT8_9BACT</name>
<dbReference type="RefSeq" id="WP_099259917.1">
    <property type="nucleotide sequence ID" value="NZ_NIZW01000003.1"/>
</dbReference>
<proteinExistence type="predicted"/>
<evidence type="ECO:0000313" key="3">
    <source>
        <dbReference type="Proteomes" id="UP000225740"/>
    </source>
</evidence>
<sequence length="267" mass="29367">MNFIQALMAQSRSTEIIVADVSRPLWVGRVSRIAMLVLGCASFLSATATAQQSQSVSLAPATQSASFRSMLKDDQISTHAAQTVSHQLTDQPSASDAAQTAPQQRAAERLQSRFAALEKPIREIRVVQADVAGSFPENHAAELLAPMAAHVIESDWHEIPTYDRYPVCFFHQPLHFEERNLERCGNGHGYLTNAVSTFWFLSNTAVWPYRMASEPHCQCVNSAGDCKTCQRYALSIEPLHTDPTRHELAKGVLAEAAVIAGFTFLVL</sequence>
<dbReference type="EMBL" id="NIZW01000003">
    <property type="protein sequence ID" value="PHQ36290.1"/>
    <property type="molecule type" value="Genomic_DNA"/>
</dbReference>
<feature type="region of interest" description="Disordered" evidence="1">
    <location>
        <begin position="83"/>
        <end position="102"/>
    </location>
</feature>